<protein>
    <submittedName>
        <fullName evidence="1">Uncharacterized protein</fullName>
    </submittedName>
</protein>
<evidence type="ECO:0000313" key="1">
    <source>
        <dbReference type="EMBL" id="KAJ7552220.1"/>
    </source>
</evidence>
<gene>
    <name evidence="1" type="ORF">O6H91_06G046600</name>
</gene>
<reference evidence="2" key="1">
    <citation type="journal article" date="2024" name="Proc. Natl. Acad. Sci. U.S.A.">
        <title>Extraordinary preservation of gene collinearity over three hundred million years revealed in homosporous lycophytes.</title>
        <authorList>
            <person name="Li C."/>
            <person name="Wickell D."/>
            <person name="Kuo L.Y."/>
            <person name="Chen X."/>
            <person name="Nie B."/>
            <person name="Liao X."/>
            <person name="Peng D."/>
            <person name="Ji J."/>
            <person name="Jenkins J."/>
            <person name="Williams M."/>
            <person name="Shu S."/>
            <person name="Plott C."/>
            <person name="Barry K."/>
            <person name="Rajasekar S."/>
            <person name="Grimwood J."/>
            <person name="Han X."/>
            <person name="Sun S."/>
            <person name="Hou Z."/>
            <person name="He W."/>
            <person name="Dai G."/>
            <person name="Sun C."/>
            <person name="Schmutz J."/>
            <person name="Leebens-Mack J.H."/>
            <person name="Li F.W."/>
            <person name="Wang L."/>
        </authorList>
    </citation>
    <scope>NUCLEOTIDE SEQUENCE [LARGE SCALE GENOMIC DNA]</scope>
    <source>
        <strain evidence="2">cv. PW_Plant_1</strain>
    </source>
</reference>
<sequence length="155" mass="18126">MSRLALILRLGLLRTTLLRFIHIPPNSPRTDWNTSYSLPWWKDPDYIIGKLSERTRSLRIKNVLIDQEVLLEVPSQEKISQIVERYTALNSHAESYTWKASCVTQRKEFLQLDMDKTLTENGILDEVEEFVALGLPEDFYVPVIHIYYNDDLTIS</sequence>
<proteinExistence type="predicted"/>
<name>A0ACC2DDC9_DIPCM</name>
<evidence type="ECO:0000313" key="2">
    <source>
        <dbReference type="Proteomes" id="UP001162992"/>
    </source>
</evidence>
<organism evidence="1 2">
    <name type="scientific">Diphasiastrum complanatum</name>
    <name type="common">Issler's clubmoss</name>
    <name type="synonym">Lycopodium complanatum</name>
    <dbReference type="NCBI Taxonomy" id="34168"/>
    <lineage>
        <taxon>Eukaryota</taxon>
        <taxon>Viridiplantae</taxon>
        <taxon>Streptophyta</taxon>
        <taxon>Embryophyta</taxon>
        <taxon>Tracheophyta</taxon>
        <taxon>Lycopodiopsida</taxon>
        <taxon>Lycopodiales</taxon>
        <taxon>Lycopodiaceae</taxon>
        <taxon>Lycopodioideae</taxon>
        <taxon>Diphasiastrum</taxon>
    </lineage>
</organism>
<keyword evidence="2" id="KW-1185">Reference proteome</keyword>
<accession>A0ACC2DDC9</accession>
<comment type="caution">
    <text evidence="1">The sequence shown here is derived from an EMBL/GenBank/DDBJ whole genome shotgun (WGS) entry which is preliminary data.</text>
</comment>
<dbReference type="EMBL" id="CM055097">
    <property type="protein sequence ID" value="KAJ7552220.1"/>
    <property type="molecule type" value="Genomic_DNA"/>
</dbReference>
<dbReference type="Proteomes" id="UP001162992">
    <property type="component" value="Chromosome 6"/>
</dbReference>